<dbReference type="PANTHER" id="PTHR45737:SF6">
    <property type="entry name" value="VON WILLEBRAND FACTOR A DOMAIN-CONTAINING PROTEIN 5A"/>
    <property type="match status" value="1"/>
</dbReference>
<sequence length="163" mass="17949">MALQQFANEVELTWSITGDPERTVMPVMTIPEQLPKICSGSYATVIGLIENPKKLNISGTVTLKFNVKGQTYTISAHVPEAKMPRQEKSGESSLPFHMEAAMMQILELSDKHASLDTTKEDQLEEAARIQKKIVALSTSANVISRFTAFVGVDPEKSGEFRPP</sequence>
<dbReference type="Proteomes" id="UP000281553">
    <property type="component" value="Unassembled WGS sequence"/>
</dbReference>
<accession>A0A3P7N1I9</accession>
<dbReference type="PANTHER" id="PTHR45737">
    <property type="entry name" value="VON WILLEBRAND FACTOR A DOMAIN-CONTAINING PROTEIN 5A"/>
    <property type="match status" value="1"/>
</dbReference>
<evidence type="ECO:0000313" key="1">
    <source>
        <dbReference type="EMBL" id="VDN28627.1"/>
    </source>
</evidence>
<keyword evidence="2" id="KW-1185">Reference proteome</keyword>
<gene>
    <name evidence="1" type="ORF">DILT_LOCUS15216</name>
</gene>
<organism evidence="1 2">
    <name type="scientific">Dibothriocephalus latus</name>
    <name type="common">Fish tapeworm</name>
    <name type="synonym">Diphyllobothrium latum</name>
    <dbReference type="NCBI Taxonomy" id="60516"/>
    <lineage>
        <taxon>Eukaryota</taxon>
        <taxon>Metazoa</taxon>
        <taxon>Spiralia</taxon>
        <taxon>Lophotrochozoa</taxon>
        <taxon>Platyhelminthes</taxon>
        <taxon>Cestoda</taxon>
        <taxon>Eucestoda</taxon>
        <taxon>Diphyllobothriidea</taxon>
        <taxon>Diphyllobothriidae</taxon>
        <taxon>Dibothriocephalus</taxon>
    </lineage>
</organism>
<protein>
    <submittedName>
        <fullName evidence="1">Uncharacterized protein</fullName>
    </submittedName>
</protein>
<dbReference type="AlphaFoldDB" id="A0A3P7N1I9"/>
<evidence type="ECO:0000313" key="2">
    <source>
        <dbReference type="Proteomes" id="UP000281553"/>
    </source>
</evidence>
<proteinExistence type="predicted"/>
<name>A0A3P7N1I9_DIBLA</name>
<dbReference type="EMBL" id="UYRU01077884">
    <property type="protein sequence ID" value="VDN28627.1"/>
    <property type="molecule type" value="Genomic_DNA"/>
</dbReference>
<reference evidence="1 2" key="1">
    <citation type="submission" date="2018-11" db="EMBL/GenBank/DDBJ databases">
        <authorList>
            <consortium name="Pathogen Informatics"/>
        </authorList>
    </citation>
    <scope>NUCLEOTIDE SEQUENCE [LARGE SCALE GENOMIC DNA]</scope>
</reference>
<dbReference type="OrthoDB" id="6274516at2759"/>